<keyword evidence="2" id="KW-1185">Reference proteome</keyword>
<organism evidence="1 2">
    <name type="scientific">Aristolochia fimbriata</name>
    <name type="common">White veined hardy Dutchman's pipe vine</name>
    <dbReference type="NCBI Taxonomy" id="158543"/>
    <lineage>
        <taxon>Eukaryota</taxon>
        <taxon>Viridiplantae</taxon>
        <taxon>Streptophyta</taxon>
        <taxon>Embryophyta</taxon>
        <taxon>Tracheophyta</taxon>
        <taxon>Spermatophyta</taxon>
        <taxon>Magnoliopsida</taxon>
        <taxon>Magnoliidae</taxon>
        <taxon>Piperales</taxon>
        <taxon>Aristolochiaceae</taxon>
        <taxon>Aristolochia</taxon>
    </lineage>
</organism>
<sequence>MAGVALLLDLLKHKPAISSKALHSCGFFTATVAASAAAASVAGGRSLASRFLFGDGGITVALCDAGAVWNEDYITSLRPPSEIIFQHESIKYSTKYYPLELKPLFSAFVPRSIAVTSLRSFLTCYLPLLEHKLKPDEDDDDDFLGDPQPTDLVTPFKKSLKQILHEVTVVTTRRVLERVVVHYASSRTAWKLLKDAARSAKRKAIKGMPSYLFFWGVSKTTFRAQVLAVAASWLVQVGVDSYRVFRSTPTDKNEQLNAAAKVQLLRRKVLVATIRCSSSLLFASLGAGIGATLVHPSMGQWIGCTLGDYAGPILIVVFVGNVPHLNL</sequence>
<comment type="caution">
    <text evidence="1">The sequence shown here is derived from an EMBL/GenBank/DDBJ whole genome shotgun (WGS) entry which is preliminary data.</text>
</comment>
<protein>
    <submittedName>
        <fullName evidence="1">Uncharacterized protein</fullName>
    </submittedName>
</protein>
<evidence type="ECO:0000313" key="2">
    <source>
        <dbReference type="Proteomes" id="UP000825729"/>
    </source>
</evidence>
<gene>
    <name evidence="1" type="ORF">H6P81_005634</name>
</gene>
<dbReference type="Proteomes" id="UP000825729">
    <property type="component" value="Unassembled WGS sequence"/>
</dbReference>
<reference evidence="1 2" key="1">
    <citation type="submission" date="2021-07" db="EMBL/GenBank/DDBJ databases">
        <title>The Aristolochia fimbriata genome: insights into angiosperm evolution, floral development and chemical biosynthesis.</title>
        <authorList>
            <person name="Jiao Y."/>
        </authorList>
    </citation>
    <scope>NUCLEOTIDE SEQUENCE [LARGE SCALE GENOMIC DNA]</scope>
    <source>
        <strain evidence="1">IBCAS-2021</strain>
        <tissue evidence="1">Leaf</tissue>
    </source>
</reference>
<name>A0AAV7EV08_ARIFI</name>
<dbReference type="PANTHER" id="PTHR36074">
    <property type="entry name" value="ISOPENTENYL-DIPHOSPHATE DELTA-ISOMERASE"/>
    <property type="match status" value="1"/>
</dbReference>
<dbReference type="EMBL" id="JAINDJ010000003">
    <property type="protein sequence ID" value="KAG9452730.1"/>
    <property type="molecule type" value="Genomic_DNA"/>
</dbReference>
<evidence type="ECO:0000313" key="1">
    <source>
        <dbReference type="EMBL" id="KAG9452730.1"/>
    </source>
</evidence>
<dbReference type="PANTHER" id="PTHR36074:SF1">
    <property type="entry name" value="ISOPENTENYL-DIPHOSPHATE DELTA-ISOMERASE"/>
    <property type="match status" value="1"/>
</dbReference>
<dbReference type="AlphaFoldDB" id="A0AAV7EV08"/>
<proteinExistence type="predicted"/>
<accession>A0AAV7EV08</accession>